<protein>
    <submittedName>
        <fullName evidence="1">Uncharacterized protein</fullName>
    </submittedName>
</protein>
<keyword evidence="2" id="KW-1185">Reference proteome</keyword>
<comment type="caution">
    <text evidence="1">The sequence shown here is derived from an EMBL/GenBank/DDBJ whole genome shotgun (WGS) entry which is preliminary data.</text>
</comment>
<accession>A0A1Y2PCG2</accession>
<evidence type="ECO:0000313" key="2">
    <source>
        <dbReference type="Proteomes" id="UP000194221"/>
    </source>
</evidence>
<dbReference type="OrthoDB" id="582675at2"/>
<dbReference type="STRING" id="1635173.WH52_08065"/>
<gene>
    <name evidence="1" type="ORF">WH52_08065</name>
</gene>
<sequence>MHYQFFPFHLKSRLIKWNEIEKVYVRKYDPISEYGGWGLKGGALWNKGKGTAINVSGDIGIQLELKSGKKLLIGTQQENNAKQVIKYYQNLNS</sequence>
<organism evidence="1 2">
    <name type="scientific">Tenacibaculum holothuriorum</name>
    <dbReference type="NCBI Taxonomy" id="1635173"/>
    <lineage>
        <taxon>Bacteria</taxon>
        <taxon>Pseudomonadati</taxon>
        <taxon>Bacteroidota</taxon>
        <taxon>Flavobacteriia</taxon>
        <taxon>Flavobacteriales</taxon>
        <taxon>Flavobacteriaceae</taxon>
        <taxon>Tenacibaculum</taxon>
    </lineage>
</organism>
<reference evidence="1 2" key="1">
    <citation type="submission" date="2015-03" db="EMBL/GenBank/DDBJ databases">
        <title>Genome sequence of Tenacibaculum sp. S2-2, isolated from intestinal microbiota of sea cucumber, Apostichopus japonicas.</title>
        <authorList>
            <person name="Shao Z."/>
            <person name="Wang L."/>
            <person name="Li X."/>
        </authorList>
    </citation>
    <scope>NUCLEOTIDE SEQUENCE [LARGE SCALE GENOMIC DNA]</scope>
    <source>
        <strain evidence="1 2">S2-2</strain>
    </source>
</reference>
<dbReference type="AlphaFoldDB" id="A0A1Y2PCG2"/>
<dbReference type="EMBL" id="LAPZ01000005">
    <property type="protein sequence ID" value="OSY88162.1"/>
    <property type="molecule type" value="Genomic_DNA"/>
</dbReference>
<name>A0A1Y2PCG2_9FLAO</name>
<evidence type="ECO:0000313" key="1">
    <source>
        <dbReference type="EMBL" id="OSY88162.1"/>
    </source>
</evidence>
<dbReference type="InParanoid" id="A0A1Y2PCG2"/>
<dbReference type="Proteomes" id="UP000194221">
    <property type="component" value="Unassembled WGS sequence"/>
</dbReference>
<proteinExistence type="predicted"/>